<comment type="caution">
    <text evidence="1">The sequence shown here is derived from an EMBL/GenBank/DDBJ whole genome shotgun (WGS) entry which is preliminary data.</text>
</comment>
<dbReference type="RefSeq" id="WP_060718582.1">
    <property type="nucleotide sequence ID" value="NZ_JABFNP010000001.1"/>
</dbReference>
<name>A0A368NQ65_AGRVI</name>
<organism evidence="1 2">
    <name type="scientific">Agrobacterium vitis</name>
    <name type="common">Rhizobium vitis</name>
    <dbReference type="NCBI Taxonomy" id="373"/>
    <lineage>
        <taxon>Bacteria</taxon>
        <taxon>Pseudomonadati</taxon>
        <taxon>Pseudomonadota</taxon>
        <taxon>Alphaproteobacteria</taxon>
        <taxon>Hyphomicrobiales</taxon>
        <taxon>Rhizobiaceae</taxon>
        <taxon>Rhizobium/Agrobacterium group</taxon>
        <taxon>Agrobacterium</taxon>
    </lineage>
</organism>
<dbReference type="OrthoDB" id="8088793at2"/>
<reference evidence="1 2" key="1">
    <citation type="submission" date="2018-08" db="EMBL/GenBank/DDBJ databases">
        <title>Genome sequencing of Agrobacterium vitis strain ICMP 10754.</title>
        <authorList>
            <person name="Visnovsky S.B."/>
            <person name="Pitman A.R."/>
        </authorList>
    </citation>
    <scope>NUCLEOTIDE SEQUENCE [LARGE SCALE GENOMIC DNA]</scope>
    <source>
        <strain evidence="1 2">ICMP 10754</strain>
    </source>
</reference>
<gene>
    <name evidence="1" type="ORF">DXT89_08545</name>
</gene>
<proteinExistence type="predicted"/>
<dbReference type="AlphaFoldDB" id="A0A368NQ65"/>
<evidence type="ECO:0000313" key="2">
    <source>
        <dbReference type="Proteomes" id="UP000436911"/>
    </source>
</evidence>
<dbReference type="Proteomes" id="UP000436911">
    <property type="component" value="Unassembled WGS sequence"/>
</dbReference>
<evidence type="ECO:0000313" key="1">
    <source>
        <dbReference type="EMBL" id="KAA3529742.1"/>
    </source>
</evidence>
<protein>
    <submittedName>
        <fullName evidence="1">Uncharacterized protein</fullName>
    </submittedName>
</protein>
<dbReference type="EMBL" id="QUSG01000003">
    <property type="protein sequence ID" value="KAA3529742.1"/>
    <property type="molecule type" value="Genomic_DNA"/>
</dbReference>
<dbReference type="GeneID" id="60683855"/>
<sequence>MNMLETISIDVYPWAAPTKEQRAWFDALSPNDKRKAIQAAIDEGFNSPVSEKSIDDIIREARAESTHAS</sequence>
<accession>A0A368NQ65</accession>